<dbReference type="PROSITE" id="PS51166">
    <property type="entry name" value="CBM20"/>
    <property type="match status" value="1"/>
</dbReference>
<dbReference type="PROSITE" id="PS00820">
    <property type="entry name" value="GLUCOAMYLASE"/>
    <property type="match status" value="1"/>
</dbReference>
<dbReference type="InterPro" id="IPR000165">
    <property type="entry name" value="Glucoamylase"/>
</dbReference>
<comment type="caution">
    <text evidence="14">The sequence shown here is derived from an EMBL/GenBank/DDBJ whole genome shotgun (WGS) entry which is preliminary data.</text>
</comment>
<dbReference type="InterPro" id="IPR008928">
    <property type="entry name" value="6-hairpin_glycosidase_sf"/>
</dbReference>
<proteinExistence type="inferred from homology"/>
<keyword evidence="3 12" id="KW-0732">Signal</keyword>
<name>A0A8H8CHS7_PSICU</name>
<evidence type="ECO:0000256" key="10">
    <source>
        <dbReference type="PIRSR" id="PIRSR001031-1"/>
    </source>
</evidence>
<dbReference type="PANTHER" id="PTHR31616:SF12">
    <property type="entry name" value="GLUCOAMYLASE"/>
    <property type="match status" value="1"/>
</dbReference>
<feature type="signal peptide" evidence="12">
    <location>
        <begin position="1"/>
        <end position="18"/>
    </location>
</feature>
<accession>A0A8H8CHS7</accession>
<evidence type="ECO:0000256" key="4">
    <source>
        <dbReference type="ARBA" id="ARBA00022801"/>
    </source>
</evidence>
<comment type="catalytic activity">
    <reaction evidence="1 9">
        <text>Hydrolysis of terminal (1-&gt;4)-linked alpha-D-glucose residues successively from non-reducing ends of the chains with release of beta-D-glucose.</text>
        <dbReference type="EC" id="3.2.1.3"/>
    </reaction>
</comment>
<evidence type="ECO:0000256" key="1">
    <source>
        <dbReference type="ARBA" id="ARBA00001863"/>
    </source>
</evidence>
<dbReference type="CDD" id="cd05808">
    <property type="entry name" value="CBM20_alpha_amylase"/>
    <property type="match status" value="1"/>
</dbReference>
<feature type="binding site" evidence="11">
    <location>
        <position position="201"/>
    </location>
    <ligand>
        <name>substrate</name>
    </ligand>
</feature>
<organism evidence="14">
    <name type="scientific">Psilocybe cubensis</name>
    <name type="common">Psychedelic mushroom</name>
    <name type="synonym">Stropharia cubensis</name>
    <dbReference type="NCBI Taxonomy" id="181762"/>
    <lineage>
        <taxon>Eukaryota</taxon>
        <taxon>Fungi</taxon>
        <taxon>Dikarya</taxon>
        <taxon>Basidiomycota</taxon>
        <taxon>Agaricomycotina</taxon>
        <taxon>Agaricomycetes</taxon>
        <taxon>Agaricomycetidae</taxon>
        <taxon>Agaricales</taxon>
        <taxon>Agaricineae</taxon>
        <taxon>Strophariaceae</taxon>
        <taxon>Psilocybe</taxon>
    </lineage>
</organism>
<evidence type="ECO:0000256" key="6">
    <source>
        <dbReference type="ARBA" id="ARBA00023277"/>
    </source>
</evidence>
<dbReference type="InterPro" id="IPR002044">
    <property type="entry name" value="CBM20"/>
</dbReference>
<evidence type="ECO:0000313" key="14">
    <source>
        <dbReference type="EMBL" id="KAG5165304.1"/>
    </source>
</evidence>
<sequence length="635" mass="68758">MRSKVLFGVILSISVAFCLCPLPTEFQIYAKKLYEDHLNEYKDQAVALWIGILRTLNNFPEVKMRTAILTAFAFCATVFAQSNVESYIAKEKPIAKAGILANIGPSGSRAAGASPGVIIASPSKQNPPYFFTWTRDASLVIKGLIDEFTRGDDSSLRTTIDNYISSQIIQQKVSNPSGSITTGGLGEPKFNVDLTAYTGEWGRPQRDGPALRATAIITYANWLLSQSNNTFVTNTLWPIIKTDLDYTAATWNLTGFDLWEEVSSSSYFTSASQHRALREGAALAARIGQTSVVSAYTKEADNVLCFLQSYWNPSQGFMTSNTGGGRSGKDANTALASVHNFDPEAGCDSVTFQPCSDKALSSLKVYVDAFRSGIYPINNGIASNAAVATGRYTEDVYYNGNPWYLTTTVVAEQLYDALIVWNKQGSLEVTPISLPFFRQFSPSVAVGTYSKSSSTFSTLITAVKDFADGFIDVVAKYTPADGSLAEQFIRNTGAPTSATHLTWSYSAILAAFHARDGITPASWGAKGLSPTASCGSGGAGSVQVTFNVRATTFYGENIYITGSVDALKNWNPDHAVLLSAANYPTWSVTLPIPANTAIQFKFIRKANGQVTWQSDPNNAYTIPASGTYVINENWR</sequence>
<dbReference type="GO" id="GO:0000272">
    <property type="term" value="P:polysaccharide catabolic process"/>
    <property type="evidence" value="ECO:0007669"/>
    <property type="project" value="UniProtKB-KW"/>
</dbReference>
<dbReference type="InterPro" id="IPR012341">
    <property type="entry name" value="6hp_glycosidase-like_sf"/>
</dbReference>
<keyword evidence="7 9" id="KW-0326">Glycosidase</keyword>
<evidence type="ECO:0000256" key="12">
    <source>
        <dbReference type="SAM" id="SignalP"/>
    </source>
</evidence>
<evidence type="ECO:0000256" key="3">
    <source>
        <dbReference type="ARBA" id="ARBA00022729"/>
    </source>
</evidence>
<evidence type="ECO:0000256" key="2">
    <source>
        <dbReference type="ARBA" id="ARBA00006188"/>
    </source>
</evidence>
<evidence type="ECO:0000256" key="8">
    <source>
        <dbReference type="ARBA" id="ARBA00023326"/>
    </source>
</evidence>
<dbReference type="OrthoDB" id="6123450at2759"/>
<keyword evidence="4 9" id="KW-0378">Hydrolase</keyword>
<dbReference type="EMBL" id="JAFIQS010000010">
    <property type="protein sequence ID" value="KAG5165304.1"/>
    <property type="molecule type" value="Genomic_DNA"/>
</dbReference>
<keyword evidence="5" id="KW-0325">Glycoprotein</keyword>
<dbReference type="AlphaFoldDB" id="A0A8H8CHS7"/>
<evidence type="ECO:0000259" key="13">
    <source>
        <dbReference type="PROSITE" id="PS51166"/>
    </source>
</evidence>
<evidence type="ECO:0000256" key="9">
    <source>
        <dbReference type="PIRNR" id="PIRNR001031"/>
    </source>
</evidence>
<evidence type="ECO:0000256" key="11">
    <source>
        <dbReference type="PIRSR" id="PIRSR001031-2"/>
    </source>
</evidence>
<dbReference type="InterPro" id="IPR011613">
    <property type="entry name" value="GH15-like"/>
</dbReference>
<dbReference type="SUPFAM" id="SSF48208">
    <property type="entry name" value="Six-hairpin glycosidases"/>
    <property type="match status" value="1"/>
</dbReference>
<dbReference type="EC" id="3.2.1.3" evidence="9"/>
<dbReference type="SUPFAM" id="SSF49452">
    <property type="entry name" value="Starch-binding domain-like"/>
    <property type="match status" value="1"/>
</dbReference>
<keyword evidence="8 9" id="KW-0624">Polysaccharide degradation</keyword>
<feature type="active site" description="Proton acceptor" evidence="10">
    <location>
        <position position="257"/>
    </location>
</feature>
<feature type="active site" description="Proton donor" evidence="10">
    <location>
        <position position="260"/>
    </location>
</feature>
<dbReference type="GO" id="GO:0004339">
    <property type="term" value="F:glucan 1,4-alpha-glucosidase activity"/>
    <property type="evidence" value="ECO:0007669"/>
    <property type="project" value="UniProtKB-EC"/>
</dbReference>
<dbReference type="FunFam" id="2.60.40.10:FF:000552">
    <property type="entry name" value="Related to glucoamylase"/>
    <property type="match status" value="1"/>
</dbReference>
<dbReference type="InterPro" id="IPR013784">
    <property type="entry name" value="Carb-bd-like_fold"/>
</dbReference>
<evidence type="ECO:0000256" key="7">
    <source>
        <dbReference type="ARBA" id="ARBA00023295"/>
    </source>
</evidence>
<dbReference type="InterPro" id="IPR046966">
    <property type="entry name" value="Glucoamylase_active_site"/>
</dbReference>
<feature type="chain" id="PRO_5034636092" description="Glucoamylase" evidence="12">
    <location>
        <begin position="19"/>
        <end position="635"/>
    </location>
</feature>
<comment type="similarity">
    <text evidence="2 9">Belongs to the glycosyl hydrolase 15 family.</text>
</comment>
<dbReference type="InterPro" id="IPR013783">
    <property type="entry name" value="Ig-like_fold"/>
</dbReference>
<dbReference type="InterPro" id="IPR008291">
    <property type="entry name" value="Glucoamylase_SBD"/>
</dbReference>
<gene>
    <name evidence="14" type="ORF">JR316_010000</name>
</gene>
<dbReference type="GO" id="GO:2001070">
    <property type="term" value="F:starch binding"/>
    <property type="evidence" value="ECO:0007669"/>
    <property type="project" value="InterPro"/>
</dbReference>
<evidence type="ECO:0000256" key="5">
    <source>
        <dbReference type="ARBA" id="ARBA00023180"/>
    </source>
</evidence>
<dbReference type="Pfam" id="PF00723">
    <property type="entry name" value="Glyco_hydro_15"/>
    <property type="match status" value="1"/>
</dbReference>
<feature type="domain" description="CBM20" evidence="13">
    <location>
        <begin position="536"/>
        <end position="635"/>
    </location>
</feature>
<dbReference type="Pfam" id="PF00686">
    <property type="entry name" value="CBM_20"/>
    <property type="match status" value="1"/>
</dbReference>
<keyword evidence="6 9" id="KW-0119">Carbohydrate metabolism</keyword>
<protein>
    <recommendedName>
        <fullName evidence="9">Glucoamylase</fullName>
        <ecNumber evidence="9">3.2.1.3</ecNumber>
    </recommendedName>
    <alternativeName>
        <fullName evidence="9">1,4-alpha-D-glucan glucohydrolase</fullName>
    </alternativeName>
    <alternativeName>
        <fullName evidence="9">Glucan 1,4-alpha-glucosidase</fullName>
    </alternativeName>
</protein>
<dbReference type="Gene3D" id="1.50.10.10">
    <property type="match status" value="1"/>
</dbReference>
<dbReference type="PANTHER" id="PTHR31616">
    <property type="entry name" value="TREHALASE"/>
    <property type="match status" value="1"/>
</dbReference>
<dbReference type="GO" id="GO:0000324">
    <property type="term" value="C:fungal-type vacuole"/>
    <property type="evidence" value="ECO:0007669"/>
    <property type="project" value="TreeGrafter"/>
</dbReference>
<dbReference type="Gene3D" id="2.60.40.10">
    <property type="entry name" value="Immunoglobulins"/>
    <property type="match status" value="1"/>
</dbReference>
<dbReference type="PRINTS" id="PR00736">
    <property type="entry name" value="GLHYDRLASE15"/>
</dbReference>
<reference evidence="14" key="1">
    <citation type="submission" date="2021-02" db="EMBL/GenBank/DDBJ databases">
        <title>Psilocybe cubensis genome.</title>
        <authorList>
            <person name="Mckernan K.J."/>
            <person name="Crawford S."/>
            <person name="Trippe A."/>
            <person name="Kane L.T."/>
            <person name="Mclaughlin S."/>
        </authorList>
    </citation>
    <scope>NUCLEOTIDE SEQUENCE [LARGE SCALE GENOMIC DNA]</scope>
    <source>
        <strain evidence="14">MGC-MH-2018</strain>
    </source>
</reference>
<dbReference type="PIRSF" id="PIRSF001031">
    <property type="entry name" value="Glu-a-glcsd_SBD"/>
    <property type="match status" value="1"/>
</dbReference>
<dbReference type="SMART" id="SM01065">
    <property type="entry name" value="CBM_2"/>
    <property type="match status" value="1"/>
</dbReference>
<dbReference type="FunFam" id="1.50.10.10:FF:000018">
    <property type="entry name" value="Glucoamylase"/>
    <property type="match status" value="1"/>
</dbReference>